<sequence>MRLKALATTGLVLSIGFSSFSYGGIASAETTGQIVAQEQQYRYDKLRKALPTIGANWIKVQADA</sequence>
<reference evidence="2" key="1">
    <citation type="submission" date="2022-07" db="EMBL/GenBank/DDBJ databases">
        <title>Identification and characterization of Bacillus thuringiensis and other Bacillus cereus group isolates from spinach by whole genome sequencing.</title>
        <authorList>
            <person name="Zao X."/>
            <person name="Zervas A."/>
            <person name="Hendriks M."/>
            <person name="Rajkovic A."/>
            <person name="Van Overbeek L."/>
            <person name="Hendriksen N.B."/>
            <person name="Uyttendaele M."/>
        </authorList>
    </citation>
    <scope>NUCLEOTIDE SEQUENCE</scope>
    <source>
        <strain evidence="2">781001F-1</strain>
    </source>
</reference>
<evidence type="ECO:0000256" key="1">
    <source>
        <dbReference type="SAM" id="SignalP"/>
    </source>
</evidence>
<evidence type="ECO:0000313" key="2">
    <source>
        <dbReference type="EMBL" id="MCQ6289270.1"/>
    </source>
</evidence>
<accession>A0AAW5L9F3</accession>
<evidence type="ECO:0000313" key="3">
    <source>
        <dbReference type="Proteomes" id="UP001204643"/>
    </source>
</evidence>
<keyword evidence="1" id="KW-0732">Signal</keyword>
<organism evidence="2 3">
    <name type="scientific">Bacillus cereus</name>
    <dbReference type="NCBI Taxonomy" id="1396"/>
    <lineage>
        <taxon>Bacteria</taxon>
        <taxon>Bacillati</taxon>
        <taxon>Bacillota</taxon>
        <taxon>Bacilli</taxon>
        <taxon>Bacillales</taxon>
        <taxon>Bacillaceae</taxon>
        <taxon>Bacillus</taxon>
        <taxon>Bacillus cereus group</taxon>
    </lineage>
</organism>
<feature type="chain" id="PRO_5043476211" evidence="1">
    <location>
        <begin position="29"/>
        <end position="64"/>
    </location>
</feature>
<dbReference type="EMBL" id="JANHEB010000226">
    <property type="protein sequence ID" value="MCQ6289270.1"/>
    <property type="molecule type" value="Genomic_DNA"/>
</dbReference>
<feature type="signal peptide" evidence="1">
    <location>
        <begin position="1"/>
        <end position="28"/>
    </location>
</feature>
<dbReference type="RefSeq" id="WP_256425636.1">
    <property type="nucleotide sequence ID" value="NZ_JANHEB010000226.1"/>
</dbReference>
<dbReference type="Proteomes" id="UP001204643">
    <property type="component" value="Unassembled WGS sequence"/>
</dbReference>
<name>A0AAW5L9F3_BACCE</name>
<comment type="caution">
    <text evidence="2">The sequence shown here is derived from an EMBL/GenBank/DDBJ whole genome shotgun (WGS) entry which is preliminary data.</text>
</comment>
<protein>
    <submittedName>
        <fullName evidence="2">Uncharacterized protein</fullName>
    </submittedName>
</protein>
<feature type="non-terminal residue" evidence="2">
    <location>
        <position position="64"/>
    </location>
</feature>
<dbReference type="AlphaFoldDB" id="A0AAW5L9F3"/>
<proteinExistence type="predicted"/>
<gene>
    <name evidence="2" type="ORF">NPM19_32520</name>
</gene>